<dbReference type="Proteomes" id="UP000177052">
    <property type="component" value="Unassembled WGS sequence"/>
</dbReference>
<organism evidence="3 4">
    <name type="scientific">Candidatus Nomurabacteria bacterium RIFCSPHIGHO2_12_FULL_37_29</name>
    <dbReference type="NCBI Taxonomy" id="1801759"/>
    <lineage>
        <taxon>Bacteria</taxon>
        <taxon>Candidatus Nomuraibacteriota</taxon>
    </lineage>
</organism>
<evidence type="ECO:0000256" key="1">
    <source>
        <dbReference type="ARBA" id="ARBA00022849"/>
    </source>
</evidence>
<dbReference type="InterPro" id="IPR036196">
    <property type="entry name" value="Ptyr_pPase_sf"/>
</dbReference>
<dbReference type="SUPFAM" id="SSF52788">
    <property type="entry name" value="Phosphotyrosine protein phosphatases I"/>
    <property type="match status" value="1"/>
</dbReference>
<dbReference type="GO" id="GO:0046685">
    <property type="term" value="P:response to arsenic-containing substance"/>
    <property type="evidence" value="ECO:0007669"/>
    <property type="project" value="UniProtKB-KW"/>
</dbReference>
<name>A0A1F6WBW1_9BACT</name>
<dbReference type="AlphaFoldDB" id="A0A1F6WBW1"/>
<proteinExistence type="predicted"/>
<evidence type="ECO:0000259" key="2">
    <source>
        <dbReference type="SMART" id="SM00226"/>
    </source>
</evidence>
<dbReference type="InterPro" id="IPR023485">
    <property type="entry name" value="Ptyr_pPase"/>
</dbReference>
<reference evidence="3 4" key="1">
    <citation type="journal article" date="2016" name="Nat. Commun.">
        <title>Thousands of microbial genomes shed light on interconnected biogeochemical processes in an aquifer system.</title>
        <authorList>
            <person name="Anantharaman K."/>
            <person name="Brown C.T."/>
            <person name="Hug L.A."/>
            <person name="Sharon I."/>
            <person name="Castelle C.J."/>
            <person name="Probst A.J."/>
            <person name="Thomas B.C."/>
            <person name="Singh A."/>
            <person name="Wilkins M.J."/>
            <person name="Karaoz U."/>
            <person name="Brodie E.L."/>
            <person name="Williams K.H."/>
            <person name="Hubbard S.S."/>
            <person name="Banfield J.F."/>
        </authorList>
    </citation>
    <scope>NUCLEOTIDE SEQUENCE [LARGE SCALE GENOMIC DNA]</scope>
</reference>
<dbReference type="PANTHER" id="PTHR43428">
    <property type="entry name" value="ARSENATE REDUCTASE"/>
    <property type="match status" value="1"/>
</dbReference>
<dbReference type="SMART" id="SM00226">
    <property type="entry name" value="LMWPc"/>
    <property type="match status" value="1"/>
</dbReference>
<protein>
    <recommendedName>
        <fullName evidence="2">Phosphotyrosine protein phosphatase I domain-containing protein</fullName>
    </recommendedName>
</protein>
<evidence type="ECO:0000313" key="3">
    <source>
        <dbReference type="EMBL" id="OGI79322.1"/>
    </source>
</evidence>
<feature type="domain" description="Phosphotyrosine protein phosphatase I" evidence="2">
    <location>
        <begin position="1"/>
        <end position="114"/>
    </location>
</feature>
<dbReference type="EMBL" id="MFUJ01000016">
    <property type="protein sequence ID" value="OGI79322.1"/>
    <property type="molecule type" value="Genomic_DNA"/>
</dbReference>
<accession>A0A1F6WBW1</accession>
<dbReference type="PANTHER" id="PTHR43428:SF1">
    <property type="entry name" value="ARSENATE REDUCTASE"/>
    <property type="match status" value="1"/>
</dbReference>
<evidence type="ECO:0000313" key="4">
    <source>
        <dbReference type="Proteomes" id="UP000177052"/>
    </source>
</evidence>
<gene>
    <name evidence="3" type="ORF">A3F19_02395</name>
</gene>
<sequence length="114" mass="12627">MKIVFVCKANHGRSQLAEALFNNLSKGKHTATSAGTKVIREDANKEGQTISDPNIIAVMKEMGIDVSKNVRNQFTPEMLNIADKVIVMSEPENTPSFLSQSNKAVFWDVPDTYK</sequence>
<comment type="caution">
    <text evidence="3">The sequence shown here is derived from an EMBL/GenBank/DDBJ whole genome shotgun (WGS) entry which is preliminary data.</text>
</comment>
<dbReference type="Pfam" id="PF01451">
    <property type="entry name" value="LMWPc"/>
    <property type="match status" value="1"/>
</dbReference>
<keyword evidence="1" id="KW-0059">Arsenical resistance</keyword>
<dbReference type="Gene3D" id="3.40.50.2300">
    <property type="match status" value="1"/>
</dbReference>